<name>A0ACD5I1K8_9EURY</name>
<dbReference type="EMBL" id="CP137691">
    <property type="protein sequence ID" value="XRJ21462.1"/>
    <property type="molecule type" value="Genomic_DNA"/>
</dbReference>
<evidence type="ECO:0000313" key="2">
    <source>
        <dbReference type="Proteomes" id="UP000257089"/>
    </source>
</evidence>
<proteinExistence type="predicted"/>
<accession>A0ACD5I1K8</accession>
<geneLocation type="plasmid" evidence="1 2">
    <name>p48N_2</name>
</geneLocation>
<dbReference type="Proteomes" id="UP000257089">
    <property type="component" value="Plasmid p48N_2"/>
</dbReference>
<evidence type="ECO:0000313" key="1">
    <source>
        <dbReference type="EMBL" id="XRJ21462.1"/>
    </source>
</evidence>
<sequence length="269" mass="29903">MRPFDAGDDSYARSIAIDASTIGDITVTVAVSANRIDELEILESIYEAAEGFPFFPFRDKSHDIEYEESVEFFETVVDTNSHRLTATTHLGQDGSDQERIEAVQSAVLVSELGLDDALVILDGNEDKAERFGRGITGIVGSCPPIATCIQSELYYPTSLLADICASHLAYQIDHPRHCSEVTPKAPITKETFNHYWGPAYNEMVTSSDAIYTEPIEQRRADTVRTRMNCWFEGKMGGGEPVRFDSSVQPIVQYARNQGYEELATKLSEI</sequence>
<gene>
    <name evidence="1" type="ORF">DEQ67_016525</name>
</gene>
<protein>
    <submittedName>
        <fullName evidence="1">Uncharacterized protein</fullName>
    </submittedName>
</protein>
<keyword evidence="1" id="KW-0614">Plasmid</keyword>
<reference evidence="1" key="1">
    <citation type="submission" date="2023-10" db="EMBL/GenBank/DDBJ databases">
        <title>A new archaeal virus that suppresses the transcription of host immunity genes.</title>
        <authorList>
            <person name="Turgeman-Grott I."/>
            <person name="Golan N."/>
            <person name="Neri U."/>
            <person name="Naki D."/>
            <person name="Altman N."/>
            <person name="Eizenshtein K."/>
            <person name="Choudhary D."/>
            <person name="Levi R."/>
            <person name="Himani H."/>
            <person name="Reshef L."/>
            <person name="Papke T.R."/>
            <person name="Gophna U."/>
        </authorList>
    </citation>
    <scope>NUCLEOTIDE SEQUENCE</scope>
    <source>
        <strain evidence="1">Atlit-48N</strain>
    </source>
</reference>
<organism evidence="1 2">
    <name type="scientific">Haloferax sp. Atlit-48N</name>
    <dbReference type="NCBI Taxonomy" id="2077198"/>
    <lineage>
        <taxon>Archaea</taxon>
        <taxon>Methanobacteriati</taxon>
        <taxon>Methanobacteriota</taxon>
        <taxon>Stenosarchaea group</taxon>
        <taxon>Halobacteria</taxon>
        <taxon>Halobacteriales</taxon>
        <taxon>Haloferacaceae</taxon>
        <taxon>Haloferax</taxon>
    </lineage>
</organism>